<dbReference type="Proteomes" id="UP001139000">
    <property type="component" value="Unassembled WGS sequence"/>
</dbReference>
<protein>
    <submittedName>
        <fullName evidence="2">Uncharacterized protein</fullName>
    </submittedName>
</protein>
<sequence length="442" mass="46065">MNKIFLSAIAIFLLALGHSNAQLLQDSHGDPCVNCVPSGWTISAYQPSISNIKYLGGNTSAGTTWNPAILPPPTFEACLDPLANGFLTIMANYLGAAVAQTTISNLTPGRKYKIHYNVISLRVGNLGFGTQAKLGLVSGGSGINVTKFQPGGGPGFGNVSTWIPQVLEFTATGTTAVVAFSGEGGQLTGYLGLDIGHSAISACDAGLSQVALIQPINKGTNKCPEATVNLNDFVVAGTPPCPSCVVVWQQSQYHSEPLNLTDAHIAAAGDGQYFAFWYDKHNSCFNTDLSTSLVTVQISDCPDLSPSLDINAIVVTEASKDFVVNLFENSGVPTSGAVTFRINKVGGFKITYPTVSGVSDVFQGGTPNQNSNWTFSENASYITASSTTPIPAKGKAVVGFTIKPNEGVTPGTGQNIKATLIGKTGGDKDSRNNAIVTSISTN</sequence>
<keyword evidence="3" id="KW-1185">Reference proteome</keyword>
<reference evidence="2" key="1">
    <citation type="submission" date="2021-12" db="EMBL/GenBank/DDBJ databases">
        <title>Novel species in genus Dyadobacter.</title>
        <authorList>
            <person name="Ma C."/>
        </authorList>
    </citation>
    <scope>NUCLEOTIDE SEQUENCE</scope>
    <source>
        <strain evidence="2">LJ419</strain>
    </source>
</reference>
<evidence type="ECO:0000313" key="3">
    <source>
        <dbReference type="Proteomes" id="UP001139000"/>
    </source>
</evidence>
<dbReference type="EMBL" id="JAJTTC010000001">
    <property type="protein sequence ID" value="MCF0061780.1"/>
    <property type="molecule type" value="Genomic_DNA"/>
</dbReference>
<dbReference type="AlphaFoldDB" id="A0A9X1TER0"/>
<feature type="chain" id="PRO_5040887155" evidence="1">
    <location>
        <begin position="22"/>
        <end position="442"/>
    </location>
</feature>
<dbReference type="RefSeq" id="WP_234655044.1">
    <property type="nucleotide sequence ID" value="NZ_CP094997.1"/>
</dbReference>
<gene>
    <name evidence="2" type="ORF">LXM26_09765</name>
</gene>
<feature type="signal peptide" evidence="1">
    <location>
        <begin position="1"/>
        <end position="21"/>
    </location>
</feature>
<evidence type="ECO:0000256" key="1">
    <source>
        <dbReference type="SAM" id="SignalP"/>
    </source>
</evidence>
<accession>A0A9X1TER0</accession>
<name>A0A9X1TER0_9BACT</name>
<proteinExistence type="predicted"/>
<evidence type="ECO:0000313" key="2">
    <source>
        <dbReference type="EMBL" id="MCF0061780.1"/>
    </source>
</evidence>
<comment type="caution">
    <text evidence="2">The sequence shown here is derived from an EMBL/GenBank/DDBJ whole genome shotgun (WGS) entry which is preliminary data.</text>
</comment>
<organism evidence="2 3">
    <name type="scientific">Dyadobacter chenwenxiniae</name>
    <dbReference type="NCBI Taxonomy" id="2906456"/>
    <lineage>
        <taxon>Bacteria</taxon>
        <taxon>Pseudomonadati</taxon>
        <taxon>Bacteroidota</taxon>
        <taxon>Cytophagia</taxon>
        <taxon>Cytophagales</taxon>
        <taxon>Spirosomataceae</taxon>
        <taxon>Dyadobacter</taxon>
    </lineage>
</organism>
<keyword evidence="1" id="KW-0732">Signal</keyword>